<dbReference type="SUPFAM" id="SSF52172">
    <property type="entry name" value="CheY-like"/>
    <property type="match status" value="1"/>
</dbReference>
<feature type="non-terminal residue" evidence="4">
    <location>
        <position position="1"/>
    </location>
</feature>
<comment type="caution">
    <text evidence="4">The sequence shown here is derived from an EMBL/GenBank/DDBJ whole genome shotgun (WGS) entry which is preliminary data.</text>
</comment>
<dbReference type="EMBL" id="JABZMI010000110">
    <property type="protein sequence ID" value="MBF1164780.1"/>
    <property type="molecule type" value="Genomic_DNA"/>
</dbReference>
<evidence type="ECO:0000313" key="5">
    <source>
        <dbReference type="Proteomes" id="UP000718593"/>
    </source>
</evidence>
<evidence type="ECO:0000313" key="4">
    <source>
        <dbReference type="EMBL" id="MBF1164780.1"/>
    </source>
</evidence>
<evidence type="ECO:0000259" key="3">
    <source>
        <dbReference type="PROSITE" id="PS50110"/>
    </source>
</evidence>
<dbReference type="GO" id="GO:0000160">
    <property type="term" value="P:phosphorelay signal transduction system"/>
    <property type="evidence" value="ECO:0007669"/>
    <property type="project" value="InterPro"/>
</dbReference>
<evidence type="ECO:0000256" key="1">
    <source>
        <dbReference type="ARBA" id="ARBA00022553"/>
    </source>
</evidence>
<gene>
    <name evidence="4" type="ORF">HXL68_07050</name>
</gene>
<dbReference type="Proteomes" id="UP000718593">
    <property type="component" value="Unassembled WGS sequence"/>
</dbReference>
<sequence length="135" mass="14713">AEQRLQRAFAGRHILLAEDDPVNQEISRSLLEHAGLLVTVAVDGAQAVAMARQATYDLILMDVHMPLMNGLEATHAIRSDSPNRTTPIIALTASAFDDDRSACLAAGMNGHIAKPVNPEMLYDTLRQCLERGRSH</sequence>
<dbReference type="Gene3D" id="3.40.50.2300">
    <property type="match status" value="1"/>
</dbReference>
<evidence type="ECO:0000256" key="2">
    <source>
        <dbReference type="PROSITE-ProRule" id="PRU00169"/>
    </source>
</evidence>
<organism evidence="4 5">
    <name type="scientific">Dechloromonas agitata</name>
    <dbReference type="NCBI Taxonomy" id="73030"/>
    <lineage>
        <taxon>Bacteria</taxon>
        <taxon>Pseudomonadati</taxon>
        <taxon>Pseudomonadota</taxon>
        <taxon>Betaproteobacteria</taxon>
        <taxon>Rhodocyclales</taxon>
        <taxon>Azonexaceae</taxon>
        <taxon>Dechloromonas</taxon>
    </lineage>
</organism>
<dbReference type="PANTHER" id="PTHR45339:SF3">
    <property type="entry name" value="HISTIDINE KINASE"/>
    <property type="match status" value="1"/>
</dbReference>
<protein>
    <submittedName>
        <fullName evidence="4">Response regulator</fullName>
    </submittedName>
</protein>
<dbReference type="Pfam" id="PF00072">
    <property type="entry name" value="Response_reg"/>
    <property type="match status" value="1"/>
</dbReference>
<keyword evidence="1 2" id="KW-0597">Phosphoprotein</keyword>
<accession>A0A930BS11</accession>
<dbReference type="SMART" id="SM00448">
    <property type="entry name" value="REC"/>
    <property type="match status" value="1"/>
</dbReference>
<dbReference type="AlphaFoldDB" id="A0A930BS11"/>
<dbReference type="InterPro" id="IPR011006">
    <property type="entry name" value="CheY-like_superfamily"/>
</dbReference>
<dbReference type="InterPro" id="IPR001789">
    <property type="entry name" value="Sig_transdc_resp-reg_receiver"/>
</dbReference>
<name>A0A930BS11_9RHOO</name>
<dbReference type="PROSITE" id="PS50110">
    <property type="entry name" value="RESPONSE_REGULATORY"/>
    <property type="match status" value="1"/>
</dbReference>
<feature type="modified residue" description="4-aspartylphosphate" evidence="2">
    <location>
        <position position="62"/>
    </location>
</feature>
<proteinExistence type="predicted"/>
<dbReference type="PANTHER" id="PTHR45339">
    <property type="entry name" value="HYBRID SIGNAL TRANSDUCTION HISTIDINE KINASE J"/>
    <property type="match status" value="1"/>
</dbReference>
<feature type="domain" description="Response regulatory" evidence="3">
    <location>
        <begin position="13"/>
        <end position="129"/>
    </location>
</feature>
<reference evidence="4" key="1">
    <citation type="submission" date="2020-04" db="EMBL/GenBank/DDBJ databases">
        <title>Deep metagenomics examines the oral microbiome during advanced dental caries in children, revealing novel taxa and co-occurrences with host molecules.</title>
        <authorList>
            <person name="Baker J.L."/>
            <person name="Morton J.T."/>
            <person name="Dinis M."/>
            <person name="Alvarez R."/>
            <person name="Tran N.C."/>
            <person name="Knight R."/>
            <person name="Edlund A."/>
        </authorList>
    </citation>
    <scope>NUCLEOTIDE SEQUENCE</scope>
    <source>
        <strain evidence="4">JCVI_32_bin.24</strain>
    </source>
</reference>
<dbReference type="CDD" id="cd17546">
    <property type="entry name" value="REC_hyHK_CKI1_RcsC-like"/>
    <property type="match status" value="1"/>
</dbReference>